<feature type="transmembrane region" description="Helical" evidence="10">
    <location>
        <begin position="448"/>
        <end position="469"/>
    </location>
</feature>
<evidence type="ECO:0000313" key="11">
    <source>
        <dbReference type="EMBL" id="CAG8979928.1"/>
    </source>
</evidence>
<evidence type="ECO:0000256" key="7">
    <source>
        <dbReference type="ARBA" id="ARBA00022989"/>
    </source>
</evidence>
<feature type="transmembrane region" description="Helical" evidence="10">
    <location>
        <begin position="516"/>
        <end position="538"/>
    </location>
</feature>
<protein>
    <recommendedName>
        <fullName evidence="2">chitin synthase</fullName>
        <ecNumber evidence="2">2.4.1.16</ecNumber>
    </recommendedName>
</protein>
<evidence type="ECO:0000256" key="9">
    <source>
        <dbReference type="ARBA" id="ARBA00023180"/>
    </source>
</evidence>
<keyword evidence="8 10" id="KW-0472">Membrane</keyword>
<dbReference type="PANTHER" id="PTHR22914:SF13">
    <property type="entry name" value="CHITIN SYNTHASE"/>
    <property type="match status" value="1"/>
</dbReference>
<dbReference type="InterPro" id="IPR029044">
    <property type="entry name" value="Nucleotide-diphossugar_trans"/>
</dbReference>
<dbReference type="OrthoDB" id="10286749at2759"/>
<dbReference type="AlphaFoldDB" id="A0A9N9LSL5"/>
<dbReference type="PANTHER" id="PTHR22914">
    <property type="entry name" value="CHITIN SYNTHASE"/>
    <property type="match status" value="1"/>
</dbReference>
<gene>
    <name evidence="11" type="ORF">HYALB_00013560</name>
</gene>
<evidence type="ECO:0000256" key="10">
    <source>
        <dbReference type="SAM" id="Phobius"/>
    </source>
</evidence>
<keyword evidence="6 10" id="KW-0812">Transmembrane</keyword>
<accession>A0A9N9LSL5</accession>
<keyword evidence="3" id="KW-1003">Cell membrane</keyword>
<dbReference type="InterPro" id="IPR004835">
    <property type="entry name" value="Chitin_synth"/>
</dbReference>
<dbReference type="EC" id="2.4.1.16" evidence="2"/>
<evidence type="ECO:0000256" key="5">
    <source>
        <dbReference type="ARBA" id="ARBA00022679"/>
    </source>
</evidence>
<evidence type="ECO:0000256" key="4">
    <source>
        <dbReference type="ARBA" id="ARBA00022676"/>
    </source>
</evidence>
<evidence type="ECO:0000256" key="8">
    <source>
        <dbReference type="ARBA" id="ARBA00023136"/>
    </source>
</evidence>
<feature type="transmembrane region" description="Helical" evidence="10">
    <location>
        <begin position="40"/>
        <end position="60"/>
    </location>
</feature>
<comment type="caution">
    <text evidence="11">The sequence shown here is derived from an EMBL/GenBank/DDBJ whole genome shotgun (WGS) entry which is preliminary data.</text>
</comment>
<dbReference type="Pfam" id="PF03142">
    <property type="entry name" value="Chitin_synth_2"/>
    <property type="match status" value="1"/>
</dbReference>
<organism evidence="11 12">
    <name type="scientific">Hymenoscyphus albidus</name>
    <dbReference type="NCBI Taxonomy" id="595503"/>
    <lineage>
        <taxon>Eukaryota</taxon>
        <taxon>Fungi</taxon>
        <taxon>Dikarya</taxon>
        <taxon>Ascomycota</taxon>
        <taxon>Pezizomycotina</taxon>
        <taxon>Leotiomycetes</taxon>
        <taxon>Helotiales</taxon>
        <taxon>Helotiaceae</taxon>
        <taxon>Hymenoscyphus</taxon>
    </lineage>
</organism>
<keyword evidence="5" id="KW-0808">Transferase</keyword>
<dbReference type="EMBL" id="CAJVRM010000345">
    <property type="protein sequence ID" value="CAG8979928.1"/>
    <property type="molecule type" value="Genomic_DNA"/>
</dbReference>
<feature type="transmembrane region" description="Helical" evidence="10">
    <location>
        <begin position="489"/>
        <end position="509"/>
    </location>
</feature>
<dbReference type="GO" id="GO:0031505">
    <property type="term" value="P:fungal-type cell wall organization"/>
    <property type="evidence" value="ECO:0007669"/>
    <property type="project" value="TreeGrafter"/>
</dbReference>
<dbReference type="GO" id="GO:0030428">
    <property type="term" value="C:cell septum"/>
    <property type="evidence" value="ECO:0007669"/>
    <property type="project" value="TreeGrafter"/>
</dbReference>
<keyword evidence="9" id="KW-0325">Glycoprotein</keyword>
<dbReference type="GO" id="GO:0006031">
    <property type="term" value="P:chitin biosynthetic process"/>
    <property type="evidence" value="ECO:0007669"/>
    <property type="project" value="TreeGrafter"/>
</dbReference>
<evidence type="ECO:0000313" key="12">
    <source>
        <dbReference type="Proteomes" id="UP000701801"/>
    </source>
</evidence>
<dbReference type="GO" id="GO:0005886">
    <property type="term" value="C:plasma membrane"/>
    <property type="evidence" value="ECO:0007669"/>
    <property type="project" value="UniProtKB-SubCell"/>
</dbReference>
<dbReference type="SUPFAM" id="SSF53448">
    <property type="entry name" value="Nucleotide-diphospho-sugar transferases"/>
    <property type="match status" value="1"/>
</dbReference>
<keyword evidence="4" id="KW-0328">Glycosyltransferase</keyword>
<sequence>MTPAQSKTQMEDTSCIWEAAPAVSPDQLAELNRKMKRQKYGVWALLLFINVTFISTYLVWPSSRFHHVVANSMTYINTFMMFRITFNSTRDYMFPKTAAQEEIVIPKTPESLAILMTCYDETEQEIKNSLDSLVTQAGLQKHRQAMFVVCDGKKRKGTGMQKTTAEILEHDVFVNRTPKKTIKNAYMGWRRRPVDVDIFTGTYANMPFCCIVKHENQAKRDSLIMVRSFLLKHNSRHERPRTIFNPETFNTLSTWLFEAAKIDVVDHIIGIDADTVFHPSCIKYMVEEARRPQTTAVLGYMEVNFNSRKIPSFWDILQNSQYFVRQRALRVYQSTITERCTCLAGCCHLLKVCETNCGDEVLLGPFGYYPGPKDNLWRHLIAKVGEDRHHASLVHSRKPEAKMRMAEKAIAYTNVPQSLSAYLNQRRRWSSSAVCNELLMLFGPHTHLFERVFAAFLLLYWALFVSLFICKWVPFIPGFNSTPSRKSTSWALTMVYRVYYLCLLVGVPLPMWSRLYIGLGMVFGNYIGVYIKAIHMTYTLLYMDYFGWRESLAAV</sequence>
<evidence type="ECO:0000256" key="3">
    <source>
        <dbReference type="ARBA" id="ARBA00022475"/>
    </source>
</evidence>
<dbReference type="Proteomes" id="UP000701801">
    <property type="component" value="Unassembled WGS sequence"/>
</dbReference>
<evidence type="ECO:0000256" key="6">
    <source>
        <dbReference type="ARBA" id="ARBA00022692"/>
    </source>
</evidence>
<dbReference type="GO" id="GO:0004100">
    <property type="term" value="F:chitin synthase activity"/>
    <property type="evidence" value="ECO:0007669"/>
    <property type="project" value="UniProtKB-EC"/>
</dbReference>
<comment type="subcellular location">
    <subcellularLocation>
        <location evidence="1">Cell membrane</location>
        <topology evidence="1">Multi-pass membrane protein</topology>
    </subcellularLocation>
</comment>
<keyword evidence="12" id="KW-1185">Reference proteome</keyword>
<reference evidence="11" key="1">
    <citation type="submission" date="2021-07" db="EMBL/GenBank/DDBJ databases">
        <authorList>
            <person name="Durling M."/>
        </authorList>
    </citation>
    <scope>NUCLEOTIDE SEQUENCE</scope>
</reference>
<keyword evidence="7 10" id="KW-1133">Transmembrane helix</keyword>
<name>A0A9N9LSL5_9HELO</name>
<proteinExistence type="predicted"/>
<evidence type="ECO:0000256" key="1">
    <source>
        <dbReference type="ARBA" id="ARBA00004651"/>
    </source>
</evidence>
<feature type="transmembrane region" description="Helical" evidence="10">
    <location>
        <begin position="66"/>
        <end position="86"/>
    </location>
</feature>
<evidence type="ECO:0000256" key="2">
    <source>
        <dbReference type="ARBA" id="ARBA00012543"/>
    </source>
</evidence>